<keyword evidence="2" id="KW-0808">Transferase</keyword>
<accession>A0A2C6DPJ8</accession>
<name>A0A2C6DPJ8_9GAMM</name>
<dbReference type="Proteomes" id="UP000224974">
    <property type="component" value="Unassembled WGS sequence"/>
</dbReference>
<gene>
    <name evidence="2" type="ORF">CRN84_24590</name>
</gene>
<dbReference type="Pfam" id="PF00583">
    <property type="entry name" value="Acetyltransf_1"/>
    <property type="match status" value="1"/>
</dbReference>
<feature type="domain" description="N-acetyltransferase" evidence="1">
    <location>
        <begin position="19"/>
        <end position="201"/>
    </location>
</feature>
<dbReference type="AlphaFoldDB" id="A0A2C6DPJ8"/>
<dbReference type="InterPro" id="IPR016181">
    <property type="entry name" value="Acyl_CoA_acyltransferase"/>
</dbReference>
<reference evidence="3" key="1">
    <citation type="submission" date="2017-09" db="EMBL/GenBank/DDBJ databases">
        <title>FDA dAtabase for Regulatory Grade micrObial Sequences (FDA-ARGOS): Supporting development and validation of Infectious Disease Dx tests.</title>
        <authorList>
            <person name="Minogue T."/>
            <person name="Wolcott M."/>
            <person name="Wasieloski L."/>
            <person name="Aguilar W."/>
            <person name="Moore D."/>
            <person name="Tallon L."/>
            <person name="Sadzewicz L."/>
            <person name="Ott S."/>
            <person name="Zhao X."/>
            <person name="Nagaraj S."/>
            <person name="Vavikolanu K."/>
            <person name="Aluvathingal J."/>
            <person name="Nadendla S."/>
            <person name="Sichtig H."/>
        </authorList>
    </citation>
    <scope>NUCLEOTIDE SEQUENCE [LARGE SCALE GENOMIC DNA]</scope>
    <source>
        <strain evidence="3">FDAARGOS_387</strain>
    </source>
</reference>
<dbReference type="STRING" id="1111728.GCA_000427805_02227"/>
<dbReference type="SUPFAM" id="SSF55729">
    <property type="entry name" value="Acyl-CoA N-acyltransferases (Nat)"/>
    <property type="match status" value="1"/>
</dbReference>
<proteinExistence type="predicted"/>
<dbReference type="EMBL" id="PDDX01000001">
    <property type="protein sequence ID" value="PHI32268.1"/>
    <property type="molecule type" value="Genomic_DNA"/>
</dbReference>
<dbReference type="CDD" id="cd04301">
    <property type="entry name" value="NAT_SF"/>
    <property type="match status" value="1"/>
</dbReference>
<evidence type="ECO:0000259" key="1">
    <source>
        <dbReference type="PROSITE" id="PS51186"/>
    </source>
</evidence>
<dbReference type="PROSITE" id="PS51186">
    <property type="entry name" value="GNAT"/>
    <property type="match status" value="1"/>
</dbReference>
<dbReference type="InterPro" id="IPR000182">
    <property type="entry name" value="GNAT_dom"/>
</dbReference>
<evidence type="ECO:0000313" key="2">
    <source>
        <dbReference type="EMBL" id="PHI32268.1"/>
    </source>
</evidence>
<dbReference type="GO" id="GO:0016747">
    <property type="term" value="F:acyltransferase activity, transferring groups other than amino-acyl groups"/>
    <property type="evidence" value="ECO:0007669"/>
    <property type="project" value="InterPro"/>
</dbReference>
<protein>
    <submittedName>
        <fullName evidence="2">GNAT family N-acetyltransferase</fullName>
    </submittedName>
</protein>
<comment type="caution">
    <text evidence="2">The sequence shown here is derived from an EMBL/GenBank/DDBJ whole genome shotgun (WGS) entry which is preliminary data.</text>
</comment>
<sequence>MKNPNDKLDIRNPITEYEVNQAQIAQDAAWGSLDIEPDDVPKILTFFPEGFFTAFYDNKGAGNFYTVRLDYDLDNPIKTWTDVSANGTCSTHQPNGKTLYGISLGVSPKFRGMKIGQLLVQRVLDFCVEINCKNFVLGCRVPEYYKHSEIPIEQYITLKNEKGEYQDPELRFYSRCGLYFTKPMPEYMSAENADPESLNYGVMSIWDNPYYKSSAEE</sequence>
<dbReference type="OrthoDB" id="9811121at2"/>
<dbReference type="Gene3D" id="3.40.630.30">
    <property type="match status" value="1"/>
</dbReference>
<keyword evidence="3" id="KW-1185">Reference proteome</keyword>
<evidence type="ECO:0000313" key="3">
    <source>
        <dbReference type="Proteomes" id="UP000224974"/>
    </source>
</evidence>
<organism evidence="2 3">
    <name type="scientific">Budvicia aquatica</name>
    <dbReference type="NCBI Taxonomy" id="82979"/>
    <lineage>
        <taxon>Bacteria</taxon>
        <taxon>Pseudomonadati</taxon>
        <taxon>Pseudomonadota</taxon>
        <taxon>Gammaproteobacteria</taxon>
        <taxon>Enterobacterales</taxon>
        <taxon>Budviciaceae</taxon>
        <taxon>Budvicia</taxon>
    </lineage>
</organism>
<dbReference type="RefSeq" id="WP_029094939.1">
    <property type="nucleotide sequence ID" value="NZ_PDDX01000001.1"/>
</dbReference>